<evidence type="ECO:0000313" key="2">
    <source>
        <dbReference type="EMBL" id="QJD99469.1"/>
    </source>
</evidence>
<dbReference type="Proteomes" id="UP000502415">
    <property type="component" value="Chromosome"/>
</dbReference>
<accession>A0A7Z2ZRU0</accession>
<name>A0A7Z2ZRU0_9BURK</name>
<protein>
    <submittedName>
        <fullName evidence="2">Uncharacterized protein</fullName>
    </submittedName>
</protein>
<evidence type="ECO:0000256" key="1">
    <source>
        <dbReference type="SAM" id="MobiDB-lite"/>
    </source>
</evidence>
<organism evidence="2 3">
    <name type="scientific">Massilia forsythiae</name>
    <dbReference type="NCBI Taxonomy" id="2728020"/>
    <lineage>
        <taxon>Bacteria</taxon>
        <taxon>Pseudomonadati</taxon>
        <taxon>Pseudomonadota</taxon>
        <taxon>Betaproteobacteria</taxon>
        <taxon>Burkholderiales</taxon>
        <taxon>Oxalobacteraceae</taxon>
        <taxon>Telluria group</taxon>
        <taxon>Massilia</taxon>
    </lineage>
</organism>
<reference evidence="2 3" key="1">
    <citation type="submission" date="2020-04" db="EMBL/GenBank/DDBJ databases">
        <title>Genome sequencing of novel species.</title>
        <authorList>
            <person name="Heo J."/>
            <person name="Kim S.-J."/>
            <person name="Kim J.-S."/>
            <person name="Hong S.-B."/>
            <person name="Kwon S.-W."/>
        </authorList>
    </citation>
    <scope>NUCLEOTIDE SEQUENCE [LARGE SCALE GENOMIC DNA]</scope>
    <source>
        <strain evidence="2 3">GN2-R2</strain>
    </source>
</reference>
<dbReference type="RefSeq" id="WP_169434364.1">
    <property type="nucleotide sequence ID" value="NZ_CP051685.1"/>
</dbReference>
<sequence>MKIVFKLRDELRNHLDHVCETRRDTVDPSKPATGLSGRYGLFGSLEWWGNVAQEKMPLQRVSGTVEAVHVAGTDEAVVQAVDVRSADGKVQRIEVRARCEPGAAPLLVAGDTVSILCALDELKRQPAPDGGLNVARIALEIAVPAVPAAAPAGVGSTQASTGSAELHRSGK</sequence>
<keyword evidence="3" id="KW-1185">Reference proteome</keyword>
<evidence type="ECO:0000313" key="3">
    <source>
        <dbReference type="Proteomes" id="UP000502415"/>
    </source>
</evidence>
<gene>
    <name evidence="2" type="ORF">HH212_05075</name>
</gene>
<dbReference type="KEGG" id="mfy:HH212_05075"/>
<dbReference type="EMBL" id="CP051685">
    <property type="protein sequence ID" value="QJD99469.1"/>
    <property type="molecule type" value="Genomic_DNA"/>
</dbReference>
<feature type="region of interest" description="Disordered" evidence="1">
    <location>
        <begin position="151"/>
        <end position="171"/>
    </location>
</feature>
<dbReference type="AlphaFoldDB" id="A0A7Z2ZRU0"/>
<proteinExistence type="predicted"/>